<dbReference type="PROSITE" id="PS50943">
    <property type="entry name" value="HTH_CROC1"/>
    <property type="match status" value="1"/>
</dbReference>
<name>A0ABX0XWQ9_9ACTN</name>
<evidence type="ECO:0000259" key="1">
    <source>
        <dbReference type="PROSITE" id="PS50943"/>
    </source>
</evidence>
<keyword evidence="3" id="KW-1185">Reference proteome</keyword>
<dbReference type="EMBL" id="JAATVY010000006">
    <property type="protein sequence ID" value="NJC70484.1"/>
    <property type="molecule type" value="Genomic_DNA"/>
</dbReference>
<dbReference type="InterPro" id="IPR011990">
    <property type="entry name" value="TPR-like_helical_dom_sf"/>
</dbReference>
<dbReference type="SUPFAM" id="SSF48452">
    <property type="entry name" value="TPR-like"/>
    <property type="match status" value="1"/>
</dbReference>
<dbReference type="InterPro" id="IPR001387">
    <property type="entry name" value="Cro/C1-type_HTH"/>
</dbReference>
<proteinExistence type="predicted"/>
<sequence length="406" mass="43928">MPRRVRRGDRPPAPVLYQGITVPPRNRAAVDPRFPAELRRLRLARGLSLRALAALVYQGKSLVHELETGQAQPTVDITGRLDAALGAGGALNRLVQAGPEISADDQDRLDYVARCPRRADTATIDALETLLAGQRRLEDSIGAAAVLPAVRAELDLLTDLVDEAREPIRLRLVDLSGQWAQFLGWLHIATGEPAAARAWLGQALEWATEAYNKDMIGTVLSFRGYLAEEQGQMGSAIGLTRVSLRDPHVFVGQRAYDQYQLARALARVGDRTDAVEALAAGDDLAQAAAAYDGVMPPWHYYRSPAFFALEGGVVYRLLGQQQPDRSVQAVELLTSGIEGLPADAQGADWAGVYLCHLAAAHGQLGDVRTAEEVLERVRAIARATRSARLTARVSTTARRLGLSADT</sequence>
<feature type="domain" description="HTH cro/C1-type" evidence="1">
    <location>
        <begin position="38"/>
        <end position="76"/>
    </location>
</feature>
<evidence type="ECO:0000313" key="2">
    <source>
        <dbReference type="EMBL" id="NJC70484.1"/>
    </source>
</evidence>
<accession>A0ABX0XWQ9</accession>
<dbReference type="InterPro" id="IPR010982">
    <property type="entry name" value="Lambda_DNA-bd_dom_sf"/>
</dbReference>
<dbReference type="Pfam" id="PF13560">
    <property type="entry name" value="HTH_31"/>
    <property type="match status" value="1"/>
</dbReference>
<dbReference type="SUPFAM" id="SSF47413">
    <property type="entry name" value="lambda repressor-like DNA-binding domains"/>
    <property type="match status" value="1"/>
</dbReference>
<dbReference type="Proteomes" id="UP000722989">
    <property type="component" value="Unassembled WGS sequence"/>
</dbReference>
<dbReference type="Gene3D" id="1.25.40.10">
    <property type="entry name" value="Tetratricopeptide repeat domain"/>
    <property type="match status" value="1"/>
</dbReference>
<dbReference type="SMART" id="SM00530">
    <property type="entry name" value="HTH_XRE"/>
    <property type="match status" value="1"/>
</dbReference>
<protein>
    <submittedName>
        <fullName evidence="2">Helix-turn-helix domain-containing protein</fullName>
    </submittedName>
</protein>
<comment type="caution">
    <text evidence="2">The sequence shown here is derived from an EMBL/GenBank/DDBJ whole genome shotgun (WGS) entry which is preliminary data.</text>
</comment>
<dbReference type="Gene3D" id="1.10.260.40">
    <property type="entry name" value="lambda repressor-like DNA-binding domains"/>
    <property type="match status" value="1"/>
</dbReference>
<reference evidence="2 3" key="1">
    <citation type="submission" date="2020-03" db="EMBL/GenBank/DDBJ databases">
        <title>WGS of the type strain of Planosporangium spp.</title>
        <authorList>
            <person name="Thawai C."/>
        </authorList>
    </citation>
    <scope>NUCLEOTIDE SEQUENCE [LARGE SCALE GENOMIC DNA]</scope>
    <source>
        <strain evidence="2 3">TBRC 5610</strain>
    </source>
</reference>
<organism evidence="2 3">
    <name type="scientific">Planosporangium thailandense</name>
    <dbReference type="NCBI Taxonomy" id="765197"/>
    <lineage>
        <taxon>Bacteria</taxon>
        <taxon>Bacillati</taxon>
        <taxon>Actinomycetota</taxon>
        <taxon>Actinomycetes</taxon>
        <taxon>Micromonosporales</taxon>
        <taxon>Micromonosporaceae</taxon>
        <taxon>Planosporangium</taxon>
    </lineage>
</organism>
<gene>
    <name evidence="2" type="ORF">HC031_12290</name>
</gene>
<evidence type="ECO:0000313" key="3">
    <source>
        <dbReference type="Proteomes" id="UP000722989"/>
    </source>
</evidence>